<organism evidence="1 2">
    <name type="scientific">Allacma fusca</name>
    <dbReference type="NCBI Taxonomy" id="39272"/>
    <lineage>
        <taxon>Eukaryota</taxon>
        <taxon>Metazoa</taxon>
        <taxon>Ecdysozoa</taxon>
        <taxon>Arthropoda</taxon>
        <taxon>Hexapoda</taxon>
        <taxon>Collembola</taxon>
        <taxon>Symphypleona</taxon>
        <taxon>Sminthuridae</taxon>
        <taxon>Allacma</taxon>
    </lineage>
</organism>
<name>A0A8J2NIR6_9HEXA</name>
<dbReference type="AlphaFoldDB" id="A0A8J2NIR6"/>
<comment type="caution">
    <text evidence="1">The sequence shown here is derived from an EMBL/GenBank/DDBJ whole genome shotgun (WGS) entry which is preliminary data.</text>
</comment>
<dbReference type="EMBL" id="CAJVCH010022260">
    <property type="protein sequence ID" value="CAG7692600.1"/>
    <property type="molecule type" value="Genomic_DNA"/>
</dbReference>
<evidence type="ECO:0000313" key="2">
    <source>
        <dbReference type="Proteomes" id="UP000708208"/>
    </source>
</evidence>
<reference evidence="1" key="1">
    <citation type="submission" date="2021-06" db="EMBL/GenBank/DDBJ databases">
        <authorList>
            <person name="Hodson N. C."/>
            <person name="Mongue J. A."/>
            <person name="Jaron S. K."/>
        </authorList>
    </citation>
    <scope>NUCLEOTIDE SEQUENCE</scope>
</reference>
<protein>
    <submittedName>
        <fullName evidence="1">Uncharacterized protein</fullName>
    </submittedName>
</protein>
<accession>A0A8J2NIR6</accession>
<gene>
    <name evidence="1" type="ORF">AFUS01_LOCUS3681</name>
</gene>
<keyword evidence="2" id="KW-1185">Reference proteome</keyword>
<feature type="non-terminal residue" evidence="1">
    <location>
        <position position="1"/>
    </location>
</feature>
<evidence type="ECO:0000313" key="1">
    <source>
        <dbReference type="EMBL" id="CAG7692600.1"/>
    </source>
</evidence>
<proteinExistence type="predicted"/>
<sequence length="51" mass="5777">MSFTANVPQVISFASNPAKQNSTRSFKARFNFQTDFPECGQLSETSNLEFR</sequence>
<dbReference type="Proteomes" id="UP000708208">
    <property type="component" value="Unassembled WGS sequence"/>
</dbReference>